<proteinExistence type="inferred from homology"/>
<dbReference type="RefSeq" id="WP_068894778.1">
    <property type="nucleotide sequence ID" value="NZ_BDCX01000002.1"/>
</dbReference>
<protein>
    <submittedName>
        <fullName evidence="4">Sugar ABC transporter substrate-binding protein</fullName>
    </submittedName>
</protein>
<accession>A0A171BNS5</accession>
<evidence type="ECO:0000313" key="5">
    <source>
        <dbReference type="Proteomes" id="UP000077701"/>
    </source>
</evidence>
<gene>
    <name evidence="4" type="ORF">PS9374_01011</name>
</gene>
<evidence type="ECO:0000256" key="2">
    <source>
        <dbReference type="ARBA" id="ARBA00022448"/>
    </source>
</evidence>
<dbReference type="AlphaFoldDB" id="A0A171BNS5"/>
<reference evidence="4 5" key="1">
    <citation type="journal article" date="2016" name="Genome Announc.">
        <title>Draft Genome Sequence of Planomonospora sphaerica JCM9374, a Rare Actinomycete.</title>
        <authorList>
            <person name="Dohra H."/>
            <person name="Suzuki T."/>
            <person name="Inoue Y."/>
            <person name="Kodani S."/>
        </authorList>
    </citation>
    <scope>NUCLEOTIDE SEQUENCE [LARGE SCALE GENOMIC DNA]</scope>
    <source>
        <strain evidence="4 5">JCM 9374</strain>
    </source>
</reference>
<organism evidence="4 5">
    <name type="scientific">Planomonospora sphaerica</name>
    <dbReference type="NCBI Taxonomy" id="161355"/>
    <lineage>
        <taxon>Bacteria</taxon>
        <taxon>Bacillati</taxon>
        <taxon>Actinomycetota</taxon>
        <taxon>Actinomycetes</taxon>
        <taxon>Streptosporangiales</taxon>
        <taxon>Streptosporangiaceae</taxon>
        <taxon>Planomonospora</taxon>
    </lineage>
</organism>
<dbReference type="InterPro" id="IPR006059">
    <property type="entry name" value="SBP"/>
</dbReference>
<dbReference type="EMBL" id="BDCX01000002">
    <property type="protein sequence ID" value="GAT65378.1"/>
    <property type="molecule type" value="Genomic_DNA"/>
</dbReference>
<feature type="chain" id="PRO_5038857721" evidence="3">
    <location>
        <begin position="22"/>
        <end position="446"/>
    </location>
</feature>
<dbReference type="Pfam" id="PF01547">
    <property type="entry name" value="SBP_bac_1"/>
    <property type="match status" value="1"/>
</dbReference>
<dbReference type="Gene3D" id="3.40.190.10">
    <property type="entry name" value="Periplasmic binding protein-like II"/>
    <property type="match status" value="2"/>
</dbReference>
<keyword evidence="5" id="KW-1185">Reference proteome</keyword>
<dbReference type="OrthoDB" id="3507433at2"/>
<dbReference type="SUPFAM" id="SSF53850">
    <property type="entry name" value="Periplasmic binding protein-like II"/>
    <property type="match status" value="1"/>
</dbReference>
<dbReference type="InterPro" id="IPR050490">
    <property type="entry name" value="Bact_solute-bd_prot1"/>
</dbReference>
<evidence type="ECO:0000256" key="3">
    <source>
        <dbReference type="SAM" id="SignalP"/>
    </source>
</evidence>
<comment type="similarity">
    <text evidence="1">Belongs to the bacterial solute-binding protein 1 family.</text>
</comment>
<feature type="signal peptide" evidence="3">
    <location>
        <begin position="1"/>
        <end position="21"/>
    </location>
</feature>
<dbReference type="STRING" id="161355.PS9374_01011"/>
<dbReference type="Proteomes" id="UP000077701">
    <property type="component" value="Unassembled WGS sequence"/>
</dbReference>
<name>A0A171BNS5_9ACTN</name>
<evidence type="ECO:0000256" key="1">
    <source>
        <dbReference type="ARBA" id="ARBA00008520"/>
    </source>
</evidence>
<dbReference type="PANTHER" id="PTHR43649">
    <property type="entry name" value="ARABINOSE-BINDING PROTEIN-RELATED"/>
    <property type="match status" value="1"/>
</dbReference>
<sequence>MRRTIITATTAGLALALAACGGGSTGTTGTATAPAASGGASSAPAAAKTLEGVTIEVAAKWTGPEQANFQKVLDAFQAKTGAKVTYSSTGEDTGAYLGPRIQGGSPPDVAILPQPGLVQQYADAKSLKPLTPEVIKQIDENYTPYWKELGSADGQVYGVLVKAAHKSLVWYRDQAFADAGVQPPATWDELVKAAQTVADSGTPPLSLCGASGWTLTDLFENVYLSTAGPENYTKLSKHEIPWTDPSVTTALEKIAQLTGKKEFLLGGTSGALQTDFPTCVTQVYGQDKAAMVIEADFVGTTAEESGAKLGEEAKYFPFPKAGETAPVVLGGDIAVALKDSKGAMALLEYLASTEGGEVWAKLPGYLSPNRNVSPDNYPSELTKQLAQTIISAGESVRYDMSDLAPSAFGGTDGKGEWKLLQDFVRDPSKIKEIQKSLEAEAAKAWK</sequence>
<keyword evidence="3" id="KW-0732">Signal</keyword>
<reference evidence="5" key="2">
    <citation type="submission" date="2016-04" db="EMBL/GenBank/DDBJ databases">
        <title>Planomonospora sphaerica JCM9374 whole genome shotgun sequence.</title>
        <authorList>
            <person name="Suzuki T."/>
            <person name="Dohra H."/>
            <person name="Kodani S."/>
        </authorList>
    </citation>
    <scope>NUCLEOTIDE SEQUENCE [LARGE SCALE GENOMIC DNA]</scope>
    <source>
        <strain evidence="5">JCM 9374</strain>
    </source>
</reference>
<keyword evidence="2" id="KW-0813">Transport</keyword>
<dbReference type="PROSITE" id="PS51257">
    <property type="entry name" value="PROKAR_LIPOPROTEIN"/>
    <property type="match status" value="1"/>
</dbReference>
<evidence type="ECO:0000313" key="4">
    <source>
        <dbReference type="EMBL" id="GAT65378.1"/>
    </source>
</evidence>
<comment type="caution">
    <text evidence="4">The sequence shown here is derived from an EMBL/GenBank/DDBJ whole genome shotgun (WGS) entry which is preliminary data.</text>
</comment>
<dbReference type="PANTHER" id="PTHR43649:SF29">
    <property type="entry name" value="OSMOPROTECTIVE COMPOUNDS-BINDING PROTEIN GGTB"/>
    <property type="match status" value="1"/>
</dbReference>